<dbReference type="Proteomes" id="UP001056120">
    <property type="component" value="Linkage Group LG12"/>
</dbReference>
<gene>
    <name evidence="1" type="ORF">L1987_37722</name>
</gene>
<evidence type="ECO:0000313" key="2">
    <source>
        <dbReference type="Proteomes" id="UP001056120"/>
    </source>
</evidence>
<name>A0ACB9HID2_9ASTR</name>
<reference evidence="2" key="1">
    <citation type="journal article" date="2022" name="Mol. Ecol. Resour.">
        <title>The genomes of chicory, endive, great burdock and yacon provide insights into Asteraceae palaeo-polyploidization history and plant inulin production.</title>
        <authorList>
            <person name="Fan W."/>
            <person name="Wang S."/>
            <person name="Wang H."/>
            <person name="Wang A."/>
            <person name="Jiang F."/>
            <person name="Liu H."/>
            <person name="Zhao H."/>
            <person name="Xu D."/>
            <person name="Zhang Y."/>
        </authorList>
    </citation>
    <scope>NUCLEOTIDE SEQUENCE [LARGE SCALE GENOMIC DNA]</scope>
    <source>
        <strain evidence="2">cv. Yunnan</strain>
    </source>
</reference>
<accession>A0ACB9HID2</accession>
<sequence>MYVNSAVCKIRAENMDVEKLGKKESLVEMKVCFTSHSTFLQYKSNNVRSKATTDTGANPFDLLSKVLDLLQVSELHQDANDKDEFEERSHKRIKVTEPLNVSSASYDLTEEGSLSGRKGVVELEPGKGTVLFSTATSRCTDDEVKAMFDLFIVKYEKCYKTPEEKEKRL</sequence>
<protein>
    <submittedName>
        <fullName evidence="1">Uncharacterized protein</fullName>
    </submittedName>
</protein>
<comment type="caution">
    <text evidence="1">The sequence shown here is derived from an EMBL/GenBank/DDBJ whole genome shotgun (WGS) entry which is preliminary data.</text>
</comment>
<keyword evidence="2" id="KW-1185">Reference proteome</keyword>
<evidence type="ECO:0000313" key="1">
    <source>
        <dbReference type="EMBL" id="KAI3795078.1"/>
    </source>
</evidence>
<proteinExistence type="predicted"/>
<organism evidence="1 2">
    <name type="scientific">Smallanthus sonchifolius</name>
    <dbReference type="NCBI Taxonomy" id="185202"/>
    <lineage>
        <taxon>Eukaryota</taxon>
        <taxon>Viridiplantae</taxon>
        <taxon>Streptophyta</taxon>
        <taxon>Embryophyta</taxon>
        <taxon>Tracheophyta</taxon>
        <taxon>Spermatophyta</taxon>
        <taxon>Magnoliopsida</taxon>
        <taxon>eudicotyledons</taxon>
        <taxon>Gunneridae</taxon>
        <taxon>Pentapetalae</taxon>
        <taxon>asterids</taxon>
        <taxon>campanulids</taxon>
        <taxon>Asterales</taxon>
        <taxon>Asteraceae</taxon>
        <taxon>Asteroideae</taxon>
        <taxon>Heliantheae alliance</taxon>
        <taxon>Millerieae</taxon>
        <taxon>Smallanthus</taxon>
    </lineage>
</organism>
<dbReference type="EMBL" id="CM042029">
    <property type="protein sequence ID" value="KAI3795078.1"/>
    <property type="molecule type" value="Genomic_DNA"/>
</dbReference>
<reference evidence="1 2" key="2">
    <citation type="journal article" date="2022" name="Mol. Ecol. Resour.">
        <title>The genomes of chicory, endive, great burdock and yacon provide insights into Asteraceae paleo-polyploidization history and plant inulin production.</title>
        <authorList>
            <person name="Fan W."/>
            <person name="Wang S."/>
            <person name="Wang H."/>
            <person name="Wang A."/>
            <person name="Jiang F."/>
            <person name="Liu H."/>
            <person name="Zhao H."/>
            <person name="Xu D."/>
            <person name="Zhang Y."/>
        </authorList>
    </citation>
    <scope>NUCLEOTIDE SEQUENCE [LARGE SCALE GENOMIC DNA]</scope>
    <source>
        <strain evidence="2">cv. Yunnan</strain>
        <tissue evidence="1">Leaves</tissue>
    </source>
</reference>